<feature type="compositionally biased region" description="Pro residues" evidence="5">
    <location>
        <begin position="17"/>
        <end position="26"/>
    </location>
</feature>
<dbReference type="InterPro" id="IPR046471">
    <property type="entry name" value="IntS14_C"/>
</dbReference>
<dbReference type="InterPro" id="IPR036465">
    <property type="entry name" value="vWFA_dom_sf"/>
</dbReference>
<dbReference type="GO" id="GO:0032039">
    <property type="term" value="C:integrator complex"/>
    <property type="evidence" value="ECO:0007669"/>
    <property type="project" value="InterPro"/>
</dbReference>
<dbReference type="InterPro" id="IPR045814">
    <property type="entry name" value="IntS14_b-barrel"/>
</dbReference>
<feature type="domain" description="Integrator complex subunit 14 C-terminal" evidence="8">
    <location>
        <begin position="407"/>
        <end position="509"/>
    </location>
</feature>
<dbReference type="Pfam" id="PF20504">
    <property type="entry name" value="IntS14_C"/>
    <property type="match status" value="1"/>
</dbReference>
<evidence type="ECO:0000256" key="5">
    <source>
        <dbReference type="SAM" id="MobiDB-lite"/>
    </source>
</evidence>
<dbReference type="InterPro" id="IPR039841">
    <property type="entry name" value="INTS14"/>
</dbReference>
<proteinExistence type="inferred from homology"/>
<dbReference type="CDD" id="cd00198">
    <property type="entry name" value="vWFA"/>
    <property type="match status" value="1"/>
</dbReference>
<dbReference type="FunCoup" id="A0A6P9ACP7">
    <property type="interactions" value="2378"/>
</dbReference>
<evidence type="ECO:0000256" key="2">
    <source>
        <dbReference type="ARBA" id="ARBA00016816"/>
    </source>
</evidence>
<evidence type="ECO:0000256" key="1">
    <source>
        <dbReference type="ARBA" id="ARBA00004123"/>
    </source>
</evidence>
<dbReference type="CTD" id="81556"/>
<dbReference type="KEGG" id="tpal:117653979"/>
<dbReference type="Proteomes" id="UP000515158">
    <property type="component" value="Unplaced"/>
</dbReference>
<dbReference type="InParanoid" id="A0A6P9ACP7"/>
<evidence type="ECO:0000313" key="10">
    <source>
        <dbReference type="RefSeq" id="XP_034255962.1"/>
    </source>
</evidence>
<accession>A0A6P9ACP7</accession>
<dbReference type="OrthoDB" id="2374335at2759"/>
<comment type="subcellular location">
    <subcellularLocation>
        <location evidence="1">Nucleus</location>
    </subcellularLocation>
</comment>
<dbReference type="RefSeq" id="XP_034255962.1">
    <property type="nucleotide sequence ID" value="XM_034400071.1"/>
</dbReference>
<gene>
    <name evidence="10" type="primary">LOC117653979</name>
</gene>
<evidence type="ECO:0000259" key="8">
    <source>
        <dbReference type="Pfam" id="PF20504"/>
    </source>
</evidence>
<dbReference type="PANTHER" id="PTHR13532:SF3">
    <property type="entry name" value="INTEGRATOR COMPLEX SUBUNIT 14"/>
    <property type="match status" value="1"/>
</dbReference>
<feature type="domain" description="Integrator complex subunit 14 beta-barrel" evidence="7">
    <location>
        <begin position="218"/>
        <end position="363"/>
    </location>
</feature>
<dbReference type="Pfam" id="PF19435">
    <property type="entry name" value="IntS14_b-barrel"/>
    <property type="match status" value="1"/>
</dbReference>
<dbReference type="GO" id="GO:0034472">
    <property type="term" value="P:snRNA 3'-end processing"/>
    <property type="evidence" value="ECO:0007669"/>
    <property type="project" value="TreeGrafter"/>
</dbReference>
<evidence type="ECO:0000259" key="7">
    <source>
        <dbReference type="Pfam" id="PF19435"/>
    </source>
</evidence>
<sequence>MPTIVLLDVSLSMTRPVPGPPGPPGPGQESQESAETFSRLQLAIHGINTLLDYFNLYTKLEFVSLMTYSSICEELCPFTRDFDSIKQKLQSVEDQDKTSIEPALHAVNRLVLKEWGSTTPCHVIIVSDGSCGVTDSSLKHLIDRNTSLHRPPLPFAFPGKLSALIIANPSEPQLTHNLQLFKRLTDLAGGDGAIHTPEGALSISSVQTMVRKMAETEFVSYQGTLRCGCLSSKITLSPHPLPYTHVKDFSTETFTISDNIEVLGFLDLSDIGSPAAVSRHLMLPMGSGVSNHASHTDAKNEDSDDENHDEGKVSSFCVLLHGALKVENMAALCEVADRWFGILYSWADNKKKSNLMLTVLEPGTDPIPWLGDLELLGTVDEGHDDASPLPSFPVRPAEKRSYSQSTVAWIRQAGLHSDIQKILRSARKLPDKTQHFYKELNRVRKAAVQVGFLELLDGLSKIFEKECTALPDKAHPDCALQLTHCASVLREREARELKFTITPLRTSFTSND</sequence>
<dbReference type="Pfam" id="PF13519">
    <property type="entry name" value="VWA_2"/>
    <property type="match status" value="1"/>
</dbReference>
<evidence type="ECO:0000256" key="3">
    <source>
        <dbReference type="ARBA" id="ARBA00023242"/>
    </source>
</evidence>
<dbReference type="SUPFAM" id="SSF53300">
    <property type="entry name" value="vWA-like"/>
    <property type="match status" value="1"/>
</dbReference>
<keyword evidence="9" id="KW-1185">Reference proteome</keyword>
<reference evidence="10" key="1">
    <citation type="submission" date="2025-08" db="UniProtKB">
        <authorList>
            <consortium name="RefSeq"/>
        </authorList>
    </citation>
    <scope>IDENTIFICATION</scope>
    <source>
        <tissue evidence="10">Total insect</tissue>
    </source>
</reference>
<dbReference type="Gene3D" id="3.40.50.410">
    <property type="entry name" value="von Willebrand factor, type A domain"/>
    <property type="match status" value="1"/>
</dbReference>
<comment type="similarity">
    <text evidence="4">Belongs to the Integrator subunit 14 family.</text>
</comment>
<name>A0A6P9ACP7_THRPL</name>
<evidence type="ECO:0000313" key="9">
    <source>
        <dbReference type="Proteomes" id="UP000515158"/>
    </source>
</evidence>
<feature type="region of interest" description="Disordered" evidence="5">
    <location>
        <begin position="13"/>
        <end position="34"/>
    </location>
</feature>
<dbReference type="AlphaFoldDB" id="A0A6P9ACP7"/>
<dbReference type="PANTHER" id="PTHR13532">
    <property type="match status" value="1"/>
</dbReference>
<keyword evidence="3" id="KW-0539">Nucleus</keyword>
<evidence type="ECO:0000256" key="4">
    <source>
        <dbReference type="ARBA" id="ARBA00061449"/>
    </source>
</evidence>
<dbReference type="InterPro" id="IPR002035">
    <property type="entry name" value="VWF_A"/>
</dbReference>
<organism evidence="10">
    <name type="scientific">Thrips palmi</name>
    <name type="common">Melon thrips</name>
    <dbReference type="NCBI Taxonomy" id="161013"/>
    <lineage>
        <taxon>Eukaryota</taxon>
        <taxon>Metazoa</taxon>
        <taxon>Ecdysozoa</taxon>
        <taxon>Arthropoda</taxon>
        <taxon>Hexapoda</taxon>
        <taxon>Insecta</taxon>
        <taxon>Pterygota</taxon>
        <taxon>Neoptera</taxon>
        <taxon>Paraneoptera</taxon>
        <taxon>Thysanoptera</taxon>
        <taxon>Terebrantia</taxon>
        <taxon>Thripoidea</taxon>
        <taxon>Thripidae</taxon>
        <taxon>Thrips</taxon>
    </lineage>
</organism>
<evidence type="ECO:0000259" key="6">
    <source>
        <dbReference type="Pfam" id="PF13519"/>
    </source>
</evidence>
<feature type="domain" description="VWFA" evidence="6">
    <location>
        <begin position="3"/>
        <end position="129"/>
    </location>
</feature>
<protein>
    <recommendedName>
        <fullName evidence="2">Integrator complex subunit 14</fullName>
    </recommendedName>
</protein>
<dbReference type="GeneID" id="117653979"/>